<evidence type="ECO:0000256" key="1">
    <source>
        <dbReference type="SAM" id="SignalP"/>
    </source>
</evidence>
<dbReference type="KEGG" id="hoh:Hoch_3944"/>
<dbReference type="RefSeq" id="WP_012829042.1">
    <property type="nucleotide sequence ID" value="NC_013440.1"/>
</dbReference>
<name>D0LI64_HALO1</name>
<feature type="signal peptide" evidence="1">
    <location>
        <begin position="1"/>
        <end position="24"/>
    </location>
</feature>
<keyword evidence="1" id="KW-0732">Signal</keyword>
<evidence type="ECO:0000313" key="3">
    <source>
        <dbReference type="Proteomes" id="UP000001880"/>
    </source>
</evidence>
<dbReference type="HOGENOM" id="CLU_926757_0_0_7"/>
<reference evidence="2 3" key="1">
    <citation type="journal article" date="2010" name="Stand. Genomic Sci.">
        <title>Complete genome sequence of Haliangium ochraceum type strain (SMP-2).</title>
        <authorList>
            <consortium name="US DOE Joint Genome Institute (JGI-PGF)"/>
            <person name="Ivanova N."/>
            <person name="Daum C."/>
            <person name="Lang E."/>
            <person name="Abt B."/>
            <person name="Kopitz M."/>
            <person name="Saunders E."/>
            <person name="Lapidus A."/>
            <person name="Lucas S."/>
            <person name="Glavina Del Rio T."/>
            <person name="Nolan M."/>
            <person name="Tice H."/>
            <person name="Copeland A."/>
            <person name="Cheng J.F."/>
            <person name="Chen F."/>
            <person name="Bruce D."/>
            <person name="Goodwin L."/>
            <person name="Pitluck S."/>
            <person name="Mavromatis K."/>
            <person name="Pati A."/>
            <person name="Mikhailova N."/>
            <person name="Chen A."/>
            <person name="Palaniappan K."/>
            <person name="Land M."/>
            <person name="Hauser L."/>
            <person name="Chang Y.J."/>
            <person name="Jeffries C.D."/>
            <person name="Detter J.C."/>
            <person name="Brettin T."/>
            <person name="Rohde M."/>
            <person name="Goker M."/>
            <person name="Bristow J."/>
            <person name="Markowitz V."/>
            <person name="Eisen J.A."/>
            <person name="Hugenholtz P."/>
            <person name="Kyrpides N.C."/>
            <person name="Klenk H.P."/>
        </authorList>
    </citation>
    <scope>NUCLEOTIDE SEQUENCE [LARGE SCALE GENOMIC DNA]</scope>
    <source>
        <strain evidence="3">DSM 14365 / CIP 107738 / JCM 11303 / AJ 13395 / SMP-2</strain>
    </source>
</reference>
<evidence type="ECO:0008006" key="4">
    <source>
        <dbReference type="Google" id="ProtNLM"/>
    </source>
</evidence>
<gene>
    <name evidence="2" type="ordered locus">Hoch_3944</name>
</gene>
<dbReference type="Proteomes" id="UP000001880">
    <property type="component" value="Chromosome"/>
</dbReference>
<evidence type="ECO:0000313" key="2">
    <source>
        <dbReference type="EMBL" id="ACY16443.1"/>
    </source>
</evidence>
<dbReference type="EMBL" id="CP001804">
    <property type="protein sequence ID" value="ACY16443.1"/>
    <property type="molecule type" value="Genomic_DNA"/>
</dbReference>
<feature type="chain" id="PRO_5003010249" description="Secreted protein" evidence="1">
    <location>
        <begin position="25"/>
        <end position="300"/>
    </location>
</feature>
<protein>
    <recommendedName>
        <fullName evidence="4">Secreted protein</fullName>
    </recommendedName>
</protein>
<sequence length="300" mass="33199">MSRHTCLKTIISLGCLVSGGIAFADGHDHRPERGSIDIDLFVGSVQPGELSVQEPEMCSGSAESTVKWNQRSNKVKLKTKIDGLPYRPSYCFPEDLTTPYNEFPLCVDEGNWRIWFMGRLFTITSVFYYDAVSGVLIGNEYDVDPAEIESAVAVDFPVLQMVCTDSFEANPQTLKVNHSFEFDYDCITDDRGTGGVYYTYLPYVLDDPESIGPYYTNGGLPTSLCMSMDDIIEDFDAGVGGLALSTSYEPVPKQDYLASRDNPMIGWTGCFSTDPVFTCAQPLPPPEDPAECEPVFLPRL</sequence>
<accession>D0LI64</accession>
<keyword evidence="3" id="KW-1185">Reference proteome</keyword>
<dbReference type="AlphaFoldDB" id="D0LI64"/>
<proteinExistence type="predicted"/>
<organism evidence="2 3">
    <name type="scientific">Haliangium ochraceum (strain DSM 14365 / JCM 11303 / SMP-2)</name>
    <dbReference type="NCBI Taxonomy" id="502025"/>
    <lineage>
        <taxon>Bacteria</taxon>
        <taxon>Pseudomonadati</taxon>
        <taxon>Myxococcota</taxon>
        <taxon>Polyangia</taxon>
        <taxon>Haliangiales</taxon>
        <taxon>Kofleriaceae</taxon>
        <taxon>Haliangium</taxon>
    </lineage>
</organism>